<evidence type="ECO:0000313" key="9">
    <source>
        <dbReference type="EMBL" id="MFB9887329.1"/>
    </source>
</evidence>
<evidence type="ECO:0000313" key="10">
    <source>
        <dbReference type="Proteomes" id="UP001589628"/>
    </source>
</evidence>
<gene>
    <name evidence="9" type="primary">pedF</name>
    <name evidence="9" type="ORF">ACFFLH_12990</name>
</gene>
<feature type="signal peptide" evidence="7">
    <location>
        <begin position="1"/>
        <end position="28"/>
    </location>
</feature>
<evidence type="ECO:0000256" key="3">
    <source>
        <dbReference type="ARBA" id="ARBA00022723"/>
    </source>
</evidence>
<evidence type="ECO:0000256" key="6">
    <source>
        <dbReference type="PROSITE-ProRule" id="PRU00433"/>
    </source>
</evidence>
<dbReference type="SUPFAM" id="SSF46626">
    <property type="entry name" value="Cytochrome c"/>
    <property type="match status" value="1"/>
</dbReference>
<name>A0ABV5ZFN6_9GAMM</name>
<evidence type="ECO:0000256" key="7">
    <source>
        <dbReference type="SAM" id="SignalP"/>
    </source>
</evidence>
<dbReference type="InterPro" id="IPR009056">
    <property type="entry name" value="Cyt_c-like_dom"/>
</dbReference>
<feature type="domain" description="Cytochrome c" evidence="8">
    <location>
        <begin position="64"/>
        <end position="146"/>
    </location>
</feature>
<reference evidence="9 10" key="1">
    <citation type="submission" date="2024-09" db="EMBL/GenBank/DDBJ databases">
        <authorList>
            <person name="Sun Q."/>
            <person name="Mori K."/>
        </authorList>
    </citation>
    <scope>NUCLEOTIDE SEQUENCE [LARGE SCALE GENOMIC DNA]</scope>
    <source>
        <strain evidence="9 10">ATCC 51285</strain>
    </source>
</reference>
<dbReference type="PANTHER" id="PTHR37823:SF4">
    <property type="entry name" value="MENAQUINOL-CYTOCHROME C REDUCTASE CYTOCHROME B_C SUBUNIT"/>
    <property type="match status" value="1"/>
</dbReference>
<dbReference type="InterPro" id="IPR030991">
    <property type="entry name" value="c550_proteobact"/>
</dbReference>
<comment type="caution">
    <text evidence="9">The sequence shown here is derived from an EMBL/GenBank/DDBJ whole genome shotgun (WGS) entry which is preliminary data.</text>
</comment>
<keyword evidence="4" id="KW-0249">Electron transport</keyword>
<dbReference type="PANTHER" id="PTHR37823">
    <property type="entry name" value="CYTOCHROME C-553-LIKE"/>
    <property type="match status" value="1"/>
</dbReference>
<evidence type="ECO:0000256" key="5">
    <source>
        <dbReference type="ARBA" id="ARBA00023004"/>
    </source>
</evidence>
<feature type="chain" id="PRO_5045061284" evidence="7">
    <location>
        <begin position="29"/>
        <end position="148"/>
    </location>
</feature>
<keyword evidence="2 6" id="KW-0349">Heme</keyword>
<proteinExistence type="predicted"/>
<evidence type="ECO:0000259" key="8">
    <source>
        <dbReference type="PROSITE" id="PS51007"/>
    </source>
</evidence>
<dbReference type="EMBL" id="JBHLZN010000004">
    <property type="protein sequence ID" value="MFB9887329.1"/>
    <property type="molecule type" value="Genomic_DNA"/>
</dbReference>
<evidence type="ECO:0000256" key="1">
    <source>
        <dbReference type="ARBA" id="ARBA00022448"/>
    </source>
</evidence>
<keyword evidence="3 6" id="KW-0479">Metal-binding</keyword>
<accession>A0ABV5ZFN6</accession>
<organism evidence="9 10">
    <name type="scientific">Balneatrix alpica</name>
    <dbReference type="NCBI Taxonomy" id="75684"/>
    <lineage>
        <taxon>Bacteria</taxon>
        <taxon>Pseudomonadati</taxon>
        <taxon>Pseudomonadota</taxon>
        <taxon>Gammaproteobacteria</taxon>
        <taxon>Oceanospirillales</taxon>
        <taxon>Balneatrichaceae</taxon>
        <taxon>Balneatrix</taxon>
    </lineage>
</organism>
<sequence>MRHNNKPLGTLNLTLASLLSLSTAMAFAHGDVTPQAVDTAGLTQLGEEWVDENPYRAPYENQELAIKIGDSAYNQNCARCHGLEAISGGIAPDLRNLEPGIDGDEWFKYRVINGAVRDGAVYMPRMADYLSQEALWAIRTYIESRREN</sequence>
<dbReference type="NCBIfam" id="TIGR04494">
    <property type="entry name" value="c550_PedF"/>
    <property type="match status" value="1"/>
</dbReference>
<dbReference type="Pfam" id="PF13442">
    <property type="entry name" value="Cytochrome_CBB3"/>
    <property type="match status" value="1"/>
</dbReference>
<keyword evidence="7" id="KW-0732">Signal</keyword>
<keyword evidence="10" id="KW-1185">Reference proteome</keyword>
<dbReference type="RefSeq" id="WP_035461854.1">
    <property type="nucleotide sequence ID" value="NZ_JBHLZN010000004.1"/>
</dbReference>
<dbReference type="PROSITE" id="PS51007">
    <property type="entry name" value="CYTC"/>
    <property type="match status" value="1"/>
</dbReference>
<dbReference type="Proteomes" id="UP001589628">
    <property type="component" value="Unassembled WGS sequence"/>
</dbReference>
<evidence type="ECO:0000256" key="4">
    <source>
        <dbReference type="ARBA" id="ARBA00022982"/>
    </source>
</evidence>
<protein>
    <submittedName>
        <fullName evidence="9">Cytochrome c-550 PedF</fullName>
    </submittedName>
</protein>
<evidence type="ECO:0000256" key="2">
    <source>
        <dbReference type="ARBA" id="ARBA00022617"/>
    </source>
</evidence>
<dbReference type="Gene3D" id="1.10.760.10">
    <property type="entry name" value="Cytochrome c-like domain"/>
    <property type="match status" value="1"/>
</dbReference>
<dbReference type="InterPro" id="IPR036909">
    <property type="entry name" value="Cyt_c-like_dom_sf"/>
</dbReference>
<dbReference type="InterPro" id="IPR051811">
    <property type="entry name" value="Cytochrome_c550/c551-like"/>
</dbReference>
<keyword evidence="5 6" id="KW-0408">Iron</keyword>
<keyword evidence="1" id="KW-0813">Transport</keyword>